<dbReference type="PROSITE" id="PS51186">
    <property type="entry name" value="GNAT"/>
    <property type="match status" value="1"/>
</dbReference>
<dbReference type="GO" id="GO:0016747">
    <property type="term" value="F:acyltransferase activity, transferring groups other than amino-acyl groups"/>
    <property type="evidence" value="ECO:0007669"/>
    <property type="project" value="InterPro"/>
</dbReference>
<dbReference type="AlphaFoldDB" id="A0A291QVK8"/>
<dbReference type="PANTHER" id="PTHR43233:SF1">
    <property type="entry name" value="FAMILY N-ACETYLTRANSFERASE, PUTATIVE (AFU_ORTHOLOGUE AFUA_6G03350)-RELATED"/>
    <property type="match status" value="1"/>
</dbReference>
<dbReference type="PANTHER" id="PTHR43233">
    <property type="entry name" value="FAMILY N-ACETYLTRANSFERASE, PUTATIVE (AFU_ORTHOLOGUE AFUA_6G03350)-RELATED"/>
    <property type="match status" value="1"/>
</dbReference>
<sequence length="153" mass="17381">MDVYEVLSDGFKLSTDKDLLDLELIYKVLSGTYWAENIPVEVIAKSVEHSLCFGLYHGGGQQLGFARMVTDRATFAYLADVFVIPGYRGKGLSKFMMKAILEHPDMKGLRRIMLATRDAHGLYKQFGFTAVPNPEIFMQIHRPSIYKNQIQND</sequence>
<evidence type="ECO:0000259" key="1">
    <source>
        <dbReference type="PROSITE" id="PS51186"/>
    </source>
</evidence>
<reference evidence="2 3" key="1">
    <citation type="submission" date="2017-10" db="EMBL/GenBank/DDBJ databases">
        <title>Paenichitinophaga pekingensis gen. nov., sp. nov., isolated from activated sludge.</title>
        <authorList>
            <person name="Jin D."/>
            <person name="Kong X."/>
            <person name="Deng Y."/>
            <person name="Bai Z."/>
        </authorList>
    </citation>
    <scope>NUCLEOTIDE SEQUENCE [LARGE SCALE GENOMIC DNA]</scope>
    <source>
        <strain evidence="2 3">13</strain>
    </source>
</reference>
<keyword evidence="3" id="KW-1185">Reference proteome</keyword>
<dbReference type="InterPro" id="IPR000182">
    <property type="entry name" value="GNAT_dom"/>
</dbReference>
<evidence type="ECO:0000313" key="2">
    <source>
        <dbReference type="EMBL" id="ATL47988.1"/>
    </source>
</evidence>
<evidence type="ECO:0000313" key="3">
    <source>
        <dbReference type="Proteomes" id="UP000220133"/>
    </source>
</evidence>
<organism evidence="2 3">
    <name type="scientific">Chitinophaga caeni</name>
    <dbReference type="NCBI Taxonomy" id="2029983"/>
    <lineage>
        <taxon>Bacteria</taxon>
        <taxon>Pseudomonadati</taxon>
        <taxon>Bacteroidota</taxon>
        <taxon>Chitinophagia</taxon>
        <taxon>Chitinophagales</taxon>
        <taxon>Chitinophagaceae</taxon>
        <taxon>Chitinophaga</taxon>
    </lineage>
</organism>
<dbReference type="KEGG" id="cbae:COR50_12870"/>
<dbReference type="RefSeq" id="WP_098194365.1">
    <property type="nucleotide sequence ID" value="NZ_CP023777.1"/>
</dbReference>
<dbReference type="EMBL" id="CP023777">
    <property type="protein sequence ID" value="ATL47988.1"/>
    <property type="molecule type" value="Genomic_DNA"/>
</dbReference>
<dbReference type="InterPro" id="IPR053144">
    <property type="entry name" value="Acetyltransferase_Butenolide"/>
</dbReference>
<dbReference type="Gene3D" id="3.40.630.30">
    <property type="match status" value="1"/>
</dbReference>
<name>A0A291QVK8_9BACT</name>
<protein>
    <submittedName>
        <fullName evidence="2">GNAT family N-acetyltransferase</fullName>
    </submittedName>
</protein>
<keyword evidence="2" id="KW-0808">Transferase</keyword>
<feature type="domain" description="N-acetyltransferase" evidence="1">
    <location>
        <begin position="11"/>
        <end position="143"/>
    </location>
</feature>
<dbReference type="SUPFAM" id="SSF55729">
    <property type="entry name" value="Acyl-CoA N-acyltransferases (Nat)"/>
    <property type="match status" value="1"/>
</dbReference>
<dbReference type="CDD" id="cd04301">
    <property type="entry name" value="NAT_SF"/>
    <property type="match status" value="1"/>
</dbReference>
<gene>
    <name evidence="2" type="ORF">COR50_12870</name>
</gene>
<proteinExistence type="predicted"/>
<dbReference type="Pfam" id="PF00583">
    <property type="entry name" value="Acetyltransf_1"/>
    <property type="match status" value="1"/>
</dbReference>
<dbReference type="InterPro" id="IPR016181">
    <property type="entry name" value="Acyl_CoA_acyltransferase"/>
</dbReference>
<accession>A0A291QVK8</accession>
<dbReference type="Proteomes" id="UP000220133">
    <property type="component" value="Chromosome"/>
</dbReference>
<dbReference type="OrthoDB" id="3216107at2"/>